<proteinExistence type="predicted"/>
<reference evidence="9" key="1">
    <citation type="journal article" date="2019" name="Int. J. Syst. Evol. Microbiol.">
        <title>The Global Catalogue of Microorganisms (GCM) 10K type strain sequencing project: providing services to taxonomists for standard genome sequencing and annotation.</title>
        <authorList>
            <consortium name="The Broad Institute Genomics Platform"/>
            <consortium name="The Broad Institute Genome Sequencing Center for Infectious Disease"/>
            <person name="Wu L."/>
            <person name="Ma J."/>
        </authorList>
    </citation>
    <scope>NUCLEOTIDE SEQUENCE [LARGE SCALE GENOMIC DNA]</scope>
    <source>
        <strain evidence="9">NBRC 104970</strain>
    </source>
</reference>
<gene>
    <name evidence="8" type="ORF">GCM10007860_27240</name>
</gene>
<evidence type="ECO:0000256" key="2">
    <source>
        <dbReference type="ARBA" id="ARBA00022692"/>
    </source>
</evidence>
<evidence type="ECO:0000313" key="9">
    <source>
        <dbReference type="Proteomes" id="UP001156836"/>
    </source>
</evidence>
<evidence type="ECO:0000256" key="6">
    <source>
        <dbReference type="SAM" id="Phobius"/>
    </source>
</evidence>
<comment type="subcellular location">
    <subcellularLocation>
        <location evidence="1">Membrane</location>
        <topology evidence="1">Single-pass membrane protein</topology>
    </subcellularLocation>
</comment>
<evidence type="ECO:0000256" key="5">
    <source>
        <dbReference type="SAM" id="MobiDB-lite"/>
    </source>
</evidence>
<feature type="region of interest" description="Disordered" evidence="5">
    <location>
        <begin position="1"/>
        <end position="20"/>
    </location>
</feature>
<dbReference type="RefSeq" id="WP_284208701.1">
    <property type="nucleotide sequence ID" value="NZ_BSOZ01000052.1"/>
</dbReference>
<evidence type="ECO:0000256" key="1">
    <source>
        <dbReference type="ARBA" id="ARBA00004167"/>
    </source>
</evidence>
<dbReference type="PANTHER" id="PTHR36985:SF1">
    <property type="entry name" value="TRANSLOCATION AND ASSEMBLY MODULE SUBUNIT TAMB"/>
    <property type="match status" value="1"/>
</dbReference>
<evidence type="ECO:0000259" key="7">
    <source>
        <dbReference type="Pfam" id="PF04357"/>
    </source>
</evidence>
<name>A0ABQ6C063_9NEIS</name>
<feature type="transmembrane region" description="Helical" evidence="6">
    <location>
        <begin position="29"/>
        <end position="49"/>
    </location>
</feature>
<keyword evidence="3 6" id="KW-1133">Transmembrane helix</keyword>
<keyword evidence="9" id="KW-1185">Reference proteome</keyword>
<keyword evidence="2 6" id="KW-0812">Transmembrane</keyword>
<dbReference type="EMBL" id="BSOZ01000052">
    <property type="protein sequence ID" value="GLS05568.1"/>
    <property type="molecule type" value="Genomic_DNA"/>
</dbReference>
<protein>
    <submittedName>
        <fullName evidence="8">DUF490 domain-containing protein</fullName>
    </submittedName>
</protein>
<evidence type="ECO:0000313" key="8">
    <source>
        <dbReference type="EMBL" id="GLS05568.1"/>
    </source>
</evidence>
<evidence type="ECO:0000256" key="3">
    <source>
        <dbReference type="ARBA" id="ARBA00022989"/>
    </source>
</evidence>
<evidence type="ECO:0000256" key="4">
    <source>
        <dbReference type="ARBA" id="ARBA00023136"/>
    </source>
</evidence>
<dbReference type="InterPro" id="IPR007452">
    <property type="entry name" value="TamB_C"/>
</dbReference>
<dbReference type="Pfam" id="PF04357">
    <property type="entry name" value="TamB"/>
    <property type="match status" value="1"/>
</dbReference>
<dbReference type="PANTHER" id="PTHR36985">
    <property type="entry name" value="TRANSLOCATION AND ASSEMBLY MODULE SUBUNIT TAMB"/>
    <property type="match status" value="1"/>
</dbReference>
<comment type="caution">
    <text evidence="8">The sequence shown here is derived from an EMBL/GenBank/DDBJ whole genome shotgun (WGS) entry which is preliminary data.</text>
</comment>
<keyword evidence="4 6" id="KW-0472">Membrane</keyword>
<accession>A0ABQ6C063</accession>
<organism evidence="8 9">
    <name type="scientific">Chitiniphilus shinanonensis</name>
    <dbReference type="NCBI Taxonomy" id="553088"/>
    <lineage>
        <taxon>Bacteria</taxon>
        <taxon>Pseudomonadati</taxon>
        <taxon>Pseudomonadota</taxon>
        <taxon>Betaproteobacteria</taxon>
        <taxon>Neisseriales</taxon>
        <taxon>Chitinibacteraceae</taxon>
        <taxon>Chitiniphilus</taxon>
    </lineage>
</organism>
<dbReference type="Proteomes" id="UP001156836">
    <property type="component" value="Unassembled WGS sequence"/>
</dbReference>
<feature type="domain" description="Translocation and assembly module TamB C-terminal" evidence="7">
    <location>
        <begin position="946"/>
        <end position="1282"/>
    </location>
</feature>
<sequence length="1283" mass="137820">MQDEAQLPPQPDTPPEAAAPRRRRRWGRWLLLGVVLTLLLLVAASYAALRWLDRPGGHAWLVQQVNQSGVVKLAGIEGSLWRHLTVRGLVVDTEAAKVSIDRVRLDWRPRRLMLRRLLIERLDVGEVRVALKPQPPNKPPTPPPGDLTLPLAVTLDELRLARLLIDGTPVDLKALRAALHSDGARHSLDLQQLKTPRGNATATLQLEGHPPFATRGTLKFGGRIEQYTVASAFDLSGNLRNLAVAGHVDGERMRAKVALRVDAFAPYAYAMLLQARVTAEHIDPAALQAGLPRGDLDLDLELTPTGKGATGKLGVLNHAPGRIDAQRLPFARVDAEFAMGQDWFDLTRASVALPGKAALKARGQFTKDKLQAEIALQDVDLAALHASQLQTALSGTIGLNGPYRAPDVKARIEDARLKASVTADAGWIDPERDRRIALRSLTLARGSSRLAAEGEFGLARQDFKLKAVADHWNPADFARLPAGDISGNVEAQGALLPQLEVALKYALKPGRFNGQPLAGEGRLTVTAQQVREANLWLALGDNRVSATGALGRPQDQLQATLALHNLGQLGQGFGGRLEGNVSARGDWLRPFLRGDLTASGVQTPFGVAAGMARLKAELYPDLDSPFTLDAEAHDIAGFDVQVGRLKLDLKGTRARHHLVLDADGAYAGRKLAAGLTADGGLDEHWNWKGRWTRFTGDGPLAVRLLGPADIRLGPAGVDLTGAHLEAGGSRLEIVQLGWHDGRLQTRGSAPRLVTAEWLALAGGHPELETDLVLAAAWDVRSDAALDGHVALKRLSGDLRRRVGRQVQALDLERLDLRLDAAASHTRVAALAASRRFGELTVDGDTRIDPHQWTVVPGADVNVRVKGELADLSRIAPLLSDSVALAGGLKLDVRRSGPLSDPVFNGTLAGSALDIHDKATGIRLREGDVKLTLTERRVQLDTFRFKGGRGTLSATGSVDLRRDGADAQAVLQAERLLLVNRPDLQLVVTGRGEIKYGLAGLSINGNLRADRGNIEYHGNDVPALSDDVVVVGREPRQPGGGGMKLADLLFDVDLGDNFKFRGYGLEADLSGALRFRASPDQALSASGAVKVDEGTYRAYGQKLDIERGVLSFTGPLDNPSLDILAVRRGGAVEAGVQVKGWAQSPQVSLYSDPNVSDNEKLSWLLFGHGAENMDKGDAAVMVQALNAILTEGNPGEGMTDQFLETLGIDEVGFGSEERAGGTTSQVVTVSKRIGNRLRVGLEKSFDGLSDAISLTVLLSRRWSVVTKFGTDESTLDALYTISFD</sequence>